<name>A0A0S3QR91_THET7</name>
<dbReference type="Pfam" id="PF03551">
    <property type="entry name" value="PadR"/>
    <property type="match status" value="1"/>
</dbReference>
<dbReference type="InterPro" id="IPR036390">
    <property type="entry name" value="WH_DNA-bd_sf"/>
</dbReference>
<evidence type="ECO:0000259" key="1">
    <source>
        <dbReference type="Pfam" id="PF03551"/>
    </source>
</evidence>
<dbReference type="KEGG" id="ttk:TST_0034"/>
<reference evidence="3" key="1">
    <citation type="journal article" date="2018" name="Science">
        <title>A primordial and reversible TCA cycle in a facultatively chemolithoautotrophic thermophile.</title>
        <authorList>
            <person name="Nunoura T."/>
            <person name="Chikaraishi Y."/>
            <person name="Izaki R."/>
            <person name="Suwa T."/>
            <person name="Sato T."/>
            <person name="Harada T."/>
            <person name="Mori K."/>
            <person name="Kato Y."/>
            <person name="Miyazaki M."/>
            <person name="Shimamura S."/>
            <person name="Yanagawa K."/>
            <person name="Shuto A."/>
            <person name="Ohkouchi N."/>
            <person name="Fujita N."/>
            <person name="Takaki Y."/>
            <person name="Atomi H."/>
            <person name="Takai K."/>
        </authorList>
    </citation>
    <scope>NUCLEOTIDE SEQUENCE [LARGE SCALE GENOMIC DNA]</scope>
    <source>
        <strain evidence="3">DSM 17441 / JCM 13301 / NBRC 103674 / ABI70S6</strain>
    </source>
</reference>
<organism evidence="2 3">
    <name type="scientific">Thermosulfidibacter takaii (strain DSM 17441 / JCM 13301 / NBRC 103674 / ABI70S6)</name>
    <dbReference type="NCBI Taxonomy" id="1298851"/>
    <lineage>
        <taxon>Bacteria</taxon>
        <taxon>Pseudomonadati</taxon>
        <taxon>Thermosulfidibacterota</taxon>
        <taxon>Thermosulfidibacteria</taxon>
        <taxon>Thermosulfidibacterales</taxon>
        <taxon>Thermosulfidibacteraceae</taxon>
    </lineage>
</organism>
<dbReference type="PANTHER" id="PTHR33169:SF14">
    <property type="entry name" value="TRANSCRIPTIONAL REGULATOR RV3488"/>
    <property type="match status" value="1"/>
</dbReference>
<accession>A0A0S3QR91</accession>
<dbReference type="PANTHER" id="PTHR33169">
    <property type="entry name" value="PADR-FAMILY TRANSCRIPTIONAL REGULATOR"/>
    <property type="match status" value="1"/>
</dbReference>
<dbReference type="InterPro" id="IPR005149">
    <property type="entry name" value="Tscrpt_reg_PadR_N"/>
</dbReference>
<dbReference type="AlphaFoldDB" id="A0A0S3QR91"/>
<gene>
    <name evidence="2" type="ORF">TST_0034</name>
</gene>
<dbReference type="SUPFAM" id="SSF46785">
    <property type="entry name" value="Winged helix' DNA-binding domain"/>
    <property type="match status" value="1"/>
</dbReference>
<sequence length="122" mass="14341">MYSKRIYIKDRKMSGILNQSYLMTLWILGQLLERPLHGYEILQKVRREPMWANLNPGGLYRILRDMERKGLVISQWSLGGGPPKRVYMVTDFGGRWFVQQRDVLKEHIQFLNGLLKSMEGGE</sequence>
<dbReference type="InterPro" id="IPR052509">
    <property type="entry name" value="Metal_resp_DNA-bind_regulator"/>
</dbReference>
<dbReference type="InterPro" id="IPR036388">
    <property type="entry name" value="WH-like_DNA-bd_sf"/>
</dbReference>
<dbReference type="Gene3D" id="1.10.10.10">
    <property type="entry name" value="Winged helix-like DNA-binding domain superfamily/Winged helix DNA-binding domain"/>
    <property type="match status" value="1"/>
</dbReference>
<dbReference type="Proteomes" id="UP000063234">
    <property type="component" value="Chromosome"/>
</dbReference>
<dbReference type="EMBL" id="AP013035">
    <property type="protein sequence ID" value="BAT70844.1"/>
    <property type="molecule type" value="Genomic_DNA"/>
</dbReference>
<feature type="domain" description="Transcription regulator PadR N-terminal" evidence="1">
    <location>
        <begin position="27"/>
        <end position="94"/>
    </location>
</feature>
<keyword evidence="3" id="KW-1185">Reference proteome</keyword>
<evidence type="ECO:0000313" key="2">
    <source>
        <dbReference type="EMBL" id="BAT70844.1"/>
    </source>
</evidence>
<protein>
    <submittedName>
        <fullName evidence="2">PadR family transcriptional regulator</fullName>
    </submittedName>
</protein>
<evidence type="ECO:0000313" key="3">
    <source>
        <dbReference type="Proteomes" id="UP000063234"/>
    </source>
</evidence>
<proteinExistence type="predicted"/>
<dbReference type="STRING" id="1298851.TST_0034"/>